<dbReference type="InterPro" id="IPR050155">
    <property type="entry name" value="HAD-like_hydrolase_sf"/>
</dbReference>
<reference evidence="1" key="1">
    <citation type="submission" date="2020-02" db="EMBL/GenBank/DDBJ databases">
        <authorList>
            <person name="Meier V. D."/>
        </authorList>
    </citation>
    <scope>NUCLEOTIDE SEQUENCE</scope>
    <source>
        <strain evidence="1">AVDCRST_MAG04</strain>
    </source>
</reference>
<sequence length="157" mass="16662">GVPAWKLPLIAAHMRRRVARDAAAIPLFEGTPRVLRALGERGVVAAVVSSNAEANVRRILGPECAPLIGCYGCDASLFGKAARFRRVLERTGTRRDDAICVGDEAHDIEAASEAGLASGAATWGYATRELLERQRPTPVFASMDDMPHKLAGGTPSA</sequence>
<dbReference type="AlphaFoldDB" id="A0A6J4JNA4"/>
<evidence type="ECO:0008006" key="2">
    <source>
        <dbReference type="Google" id="ProtNLM"/>
    </source>
</evidence>
<organism evidence="1">
    <name type="scientific">uncultured Acetobacteraceae bacterium</name>
    <dbReference type="NCBI Taxonomy" id="169975"/>
    <lineage>
        <taxon>Bacteria</taxon>
        <taxon>Pseudomonadati</taxon>
        <taxon>Pseudomonadota</taxon>
        <taxon>Alphaproteobacteria</taxon>
        <taxon>Acetobacterales</taxon>
        <taxon>Acetobacteraceae</taxon>
        <taxon>environmental samples</taxon>
    </lineage>
</organism>
<protein>
    <recommendedName>
        <fullName evidence="2">HAD family hydrolase</fullName>
    </recommendedName>
</protein>
<proteinExistence type="predicted"/>
<dbReference type="SUPFAM" id="SSF56784">
    <property type="entry name" value="HAD-like"/>
    <property type="match status" value="1"/>
</dbReference>
<dbReference type="Pfam" id="PF13419">
    <property type="entry name" value="HAD_2"/>
    <property type="match status" value="1"/>
</dbReference>
<feature type="non-terminal residue" evidence="1">
    <location>
        <position position="1"/>
    </location>
</feature>
<dbReference type="InterPro" id="IPR023214">
    <property type="entry name" value="HAD_sf"/>
</dbReference>
<dbReference type="Gene3D" id="3.40.50.1000">
    <property type="entry name" value="HAD superfamily/HAD-like"/>
    <property type="match status" value="1"/>
</dbReference>
<accession>A0A6J4JNA4</accession>
<dbReference type="PANTHER" id="PTHR43434:SF13">
    <property type="entry name" value="PHOSPHOGLYCOLATE PHOSPHATASE"/>
    <property type="match status" value="1"/>
</dbReference>
<evidence type="ECO:0000313" key="1">
    <source>
        <dbReference type="EMBL" id="CAA9282884.1"/>
    </source>
</evidence>
<gene>
    <name evidence="1" type="ORF">AVDCRST_MAG04-3862</name>
</gene>
<name>A0A6J4JNA4_9PROT</name>
<dbReference type="InterPro" id="IPR041492">
    <property type="entry name" value="HAD_2"/>
</dbReference>
<dbReference type="InterPro" id="IPR036412">
    <property type="entry name" value="HAD-like_sf"/>
</dbReference>
<dbReference type="GO" id="GO:0006281">
    <property type="term" value="P:DNA repair"/>
    <property type="evidence" value="ECO:0007669"/>
    <property type="project" value="TreeGrafter"/>
</dbReference>
<dbReference type="EMBL" id="CADCTL010000290">
    <property type="protein sequence ID" value="CAA9282884.1"/>
    <property type="molecule type" value="Genomic_DNA"/>
</dbReference>
<dbReference type="GO" id="GO:0008967">
    <property type="term" value="F:phosphoglycolate phosphatase activity"/>
    <property type="evidence" value="ECO:0007669"/>
    <property type="project" value="TreeGrafter"/>
</dbReference>
<dbReference type="GO" id="GO:0005829">
    <property type="term" value="C:cytosol"/>
    <property type="evidence" value="ECO:0007669"/>
    <property type="project" value="TreeGrafter"/>
</dbReference>
<dbReference type="PANTHER" id="PTHR43434">
    <property type="entry name" value="PHOSPHOGLYCOLATE PHOSPHATASE"/>
    <property type="match status" value="1"/>
</dbReference>